<dbReference type="GO" id="GO:0008713">
    <property type="term" value="F:ADP-heptose-lipopolysaccharide heptosyltransferase activity"/>
    <property type="evidence" value="ECO:0007669"/>
    <property type="project" value="TreeGrafter"/>
</dbReference>
<proteinExistence type="predicted"/>
<dbReference type="AlphaFoldDB" id="A0A5M6J156"/>
<dbReference type="CDD" id="cd03789">
    <property type="entry name" value="GT9_LPS_heptosyltransferase"/>
    <property type="match status" value="1"/>
</dbReference>
<dbReference type="RefSeq" id="WP_150038818.1">
    <property type="nucleotide sequence ID" value="NZ_OW485601.1"/>
</dbReference>
<evidence type="ECO:0000313" key="4">
    <source>
        <dbReference type="Proteomes" id="UP000325255"/>
    </source>
</evidence>
<dbReference type="PANTHER" id="PTHR30160:SF1">
    <property type="entry name" value="LIPOPOLYSACCHARIDE 1,2-N-ACETYLGLUCOSAMINETRANSFERASE-RELATED"/>
    <property type="match status" value="1"/>
</dbReference>
<dbReference type="InterPro" id="IPR051199">
    <property type="entry name" value="LPS_LOS_Heptosyltrfase"/>
</dbReference>
<evidence type="ECO:0000313" key="3">
    <source>
        <dbReference type="EMBL" id="KAA5614322.1"/>
    </source>
</evidence>
<keyword evidence="4" id="KW-1185">Reference proteome</keyword>
<dbReference type="GO" id="GO:0009244">
    <property type="term" value="P:lipopolysaccharide core region biosynthetic process"/>
    <property type="evidence" value="ECO:0007669"/>
    <property type="project" value="TreeGrafter"/>
</dbReference>
<name>A0A5M6J156_9PROT</name>
<organism evidence="3 4">
    <name type="scientific">Rhodovastum atsumiense</name>
    <dbReference type="NCBI Taxonomy" id="504468"/>
    <lineage>
        <taxon>Bacteria</taxon>
        <taxon>Pseudomonadati</taxon>
        <taxon>Pseudomonadota</taxon>
        <taxon>Alphaproteobacteria</taxon>
        <taxon>Acetobacterales</taxon>
        <taxon>Acetobacteraceae</taxon>
        <taxon>Rhodovastum</taxon>
    </lineage>
</organism>
<dbReference type="SUPFAM" id="SSF53756">
    <property type="entry name" value="UDP-Glycosyltransferase/glycogen phosphorylase"/>
    <property type="match status" value="1"/>
</dbReference>
<comment type="caution">
    <text evidence="3">The sequence shown here is derived from an EMBL/GenBank/DDBJ whole genome shotgun (WGS) entry which is preliminary data.</text>
</comment>
<dbReference type="PANTHER" id="PTHR30160">
    <property type="entry name" value="TETRAACYLDISACCHARIDE 4'-KINASE-RELATED"/>
    <property type="match status" value="1"/>
</dbReference>
<gene>
    <name evidence="3" type="ORF">F1189_01645</name>
</gene>
<keyword evidence="1" id="KW-0328">Glycosyltransferase</keyword>
<dbReference type="InterPro" id="IPR002201">
    <property type="entry name" value="Glyco_trans_9"/>
</dbReference>
<protein>
    <submittedName>
        <fullName evidence="3">Glycosyltransferase family 9 protein</fullName>
    </submittedName>
</protein>
<dbReference type="GO" id="GO:0005829">
    <property type="term" value="C:cytosol"/>
    <property type="evidence" value="ECO:0007669"/>
    <property type="project" value="TreeGrafter"/>
</dbReference>
<dbReference type="Pfam" id="PF01075">
    <property type="entry name" value="Glyco_transf_9"/>
    <property type="match status" value="1"/>
</dbReference>
<dbReference type="EMBL" id="VWPK01000002">
    <property type="protein sequence ID" value="KAA5614322.1"/>
    <property type="molecule type" value="Genomic_DNA"/>
</dbReference>
<dbReference type="Proteomes" id="UP000325255">
    <property type="component" value="Unassembled WGS sequence"/>
</dbReference>
<accession>A0A5M6J156</accession>
<dbReference type="OrthoDB" id="9807356at2"/>
<dbReference type="Gene3D" id="3.40.50.2000">
    <property type="entry name" value="Glycogen Phosphorylase B"/>
    <property type="match status" value="2"/>
</dbReference>
<keyword evidence="2 3" id="KW-0808">Transferase</keyword>
<evidence type="ECO:0000256" key="1">
    <source>
        <dbReference type="ARBA" id="ARBA00022676"/>
    </source>
</evidence>
<sequence>MSRILVIRLGALGDFVLSFGPFAAIRARHARDEITLLTTAPFASLARRAPWFDRVEVDARPSWWNLPGLARLRHQLAGFDMVYDLQTSGRSSWYFLPAGRPSWSGIARGCSHPHANPRRDFMHTLERQREQLEAAGVTAFPRPELGWLTRKPALDLPERFALLVPGAAPSRPRKRWPAECYGAVAAGVAEAGLVPVVVGTAAEAPLAATIRASCPAALDLTGGTTIADIAGLAARAVLAVGNDTGPMHLAAAVGCRCVVLFSADSDPVLTAPRGPDGAWPVVLRAPDLADLPAGEVIQAVASLLS</sequence>
<evidence type="ECO:0000256" key="2">
    <source>
        <dbReference type="ARBA" id="ARBA00022679"/>
    </source>
</evidence>
<reference evidence="3 4" key="1">
    <citation type="submission" date="2019-09" db="EMBL/GenBank/DDBJ databases">
        <title>Genome sequence of Rhodovastum atsumiense, a diverse member of the Acetobacteraceae family of non-sulfur purple photosynthetic bacteria.</title>
        <authorList>
            <person name="Meyer T."/>
            <person name="Kyndt J."/>
        </authorList>
    </citation>
    <scope>NUCLEOTIDE SEQUENCE [LARGE SCALE GENOMIC DNA]</scope>
    <source>
        <strain evidence="3 4">DSM 21279</strain>
    </source>
</reference>